<comment type="caution">
    <text evidence="8">The sequence shown here is derived from an EMBL/GenBank/DDBJ whole genome shotgun (WGS) entry which is preliminary data.</text>
</comment>
<evidence type="ECO:0000313" key="9">
    <source>
        <dbReference type="Proteomes" id="UP000323856"/>
    </source>
</evidence>
<evidence type="ECO:0000256" key="1">
    <source>
        <dbReference type="ARBA" id="ARBA00001163"/>
    </source>
</evidence>
<dbReference type="InterPro" id="IPR036778">
    <property type="entry name" value="OHCU_decarboxylase_sf"/>
</dbReference>
<comment type="catalytic activity">
    <reaction evidence="1">
        <text>5-hydroxy-2-oxo-4-ureido-2,5-dihydro-1H-imidazole-5-carboxylate + H(+) = (S)-allantoin + CO2</text>
        <dbReference type="Rhea" id="RHEA:26301"/>
        <dbReference type="ChEBI" id="CHEBI:15378"/>
        <dbReference type="ChEBI" id="CHEBI:15678"/>
        <dbReference type="ChEBI" id="CHEBI:16526"/>
        <dbReference type="ChEBI" id="CHEBI:58639"/>
        <dbReference type="EC" id="4.1.1.97"/>
    </reaction>
</comment>
<dbReference type="EMBL" id="VOBL01000002">
    <property type="protein sequence ID" value="KAA0979344.1"/>
    <property type="molecule type" value="Genomic_DNA"/>
</dbReference>
<keyword evidence="6 8" id="KW-0456">Lyase</keyword>
<dbReference type="GO" id="GO:0019628">
    <property type="term" value="P:urate catabolic process"/>
    <property type="evidence" value="ECO:0007669"/>
    <property type="project" value="TreeGrafter"/>
</dbReference>
<evidence type="ECO:0000313" key="8">
    <source>
        <dbReference type="EMBL" id="KAA0979344.1"/>
    </source>
</evidence>
<dbReference type="Proteomes" id="UP000323856">
    <property type="component" value="Unassembled WGS sequence"/>
</dbReference>
<feature type="domain" description="Oxo-4-hydroxy-4-carboxy-5-ureidoimidazoline decarboxylase" evidence="7">
    <location>
        <begin position="7"/>
        <end position="159"/>
    </location>
</feature>
<evidence type="ECO:0000256" key="3">
    <source>
        <dbReference type="ARBA" id="ARBA00012257"/>
    </source>
</evidence>
<gene>
    <name evidence="8" type="primary">uraD</name>
    <name evidence="8" type="ORF">FQ154_02660</name>
</gene>
<evidence type="ECO:0000256" key="5">
    <source>
        <dbReference type="ARBA" id="ARBA00022793"/>
    </source>
</evidence>
<keyword evidence="5" id="KW-0210">Decarboxylase</keyword>
<accession>A0A5B0EJV9</accession>
<dbReference type="SUPFAM" id="SSF158694">
    <property type="entry name" value="UraD-Like"/>
    <property type="match status" value="1"/>
</dbReference>
<name>A0A5B0EJV9_9MICC</name>
<evidence type="ECO:0000256" key="4">
    <source>
        <dbReference type="ARBA" id="ARBA00022631"/>
    </source>
</evidence>
<dbReference type="EC" id="4.1.1.97" evidence="3"/>
<dbReference type="GO" id="GO:0051997">
    <property type="term" value="F:2-oxo-4-hydroxy-4-carboxy-5-ureidoimidazoline decarboxylase activity"/>
    <property type="evidence" value="ECO:0007669"/>
    <property type="project" value="UniProtKB-EC"/>
</dbReference>
<sequence length="168" mass="18186">MDISRFNALDSASATAILRPCADIDRWVETLLAARPMASVDELLKVAEKSANPFTEAEIDAALAHHPRIGERAAGSSTEASLSRGEQANLTLDDQTSADLLTENRAYEDRFSRVFLIRAAGRSSGEILAELRRRLANDPADELTEVGEQLRAIALLRLAAAFNAAPAR</sequence>
<dbReference type="PANTHER" id="PTHR43466">
    <property type="entry name" value="2-OXO-4-HYDROXY-4-CARBOXY-5-UREIDOIMIDAZOLINE DECARBOXYLASE-RELATED"/>
    <property type="match status" value="1"/>
</dbReference>
<dbReference type="InterPro" id="IPR018020">
    <property type="entry name" value="OHCU_decarboxylase"/>
</dbReference>
<organism evidence="8 9">
    <name type="scientific">Paeniglutamicibacter gangotriensis</name>
    <dbReference type="NCBI Taxonomy" id="254787"/>
    <lineage>
        <taxon>Bacteria</taxon>
        <taxon>Bacillati</taxon>
        <taxon>Actinomycetota</taxon>
        <taxon>Actinomycetes</taxon>
        <taxon>Micrococcales</taxon>
        <taxon>Micrococcaceae</taxon>
        <taxon>Paeniglutamicibacter</taxon>
    </lineage>
</organism>
<protein>
    <recommendedName>
        <fullName evidence="3">2-oxo-4-hydroxy-4-carboxy-5-ureidoimidazoline decarboxylase</fullName>
        <ecNumber evidence="3">4.1.1.97</ecNumber>
    </recommendedName>
</protein>
<dbReference type="Pfam" id="PF09349">
    <property type="entry name" value="OHCU_decarbox"/>
    <property type="match status" value="1"/>
</dbReference>
<dbReference type="PANTHER" id="PTHR43466:SF1">
    <property type="entry name" value="2-OXO-4-HYDROXY-4-CARBOXY-5-UREIDOIMIDAZOLINE DECARBOXYLASE-RELATED"/>
    <property type="match status" value="1"/>
</dbReference>
<evidence type="ECO:0000256" key="2">
    <source>
        <dbReference type="ARBA" id="ARBA00004754"/>
    </source>
</evidence>
<comment type="pathway">
    <text evidence="2">Purine metabolism; urate degradation; (S)-allantoin from urate: step 3/3.</text>
</comment>
<evidence type="ECO:0000259" key="7">
    <source>
        <dbReference type="Pfam" id="PF09349"/>
    </source>
</evidence>
<dbReference type="NCBIfam" id="TIGR03180">
    <property type="entry name" value="UraD_2"/>
    <property type="match status" value="1"/>
</dbReference>
<dbReference type="AlphaFoldDB" id="A0A5B0EJV9"/>
<dbReference type="GO" id="GO:0006144">
    <property type="term" value="P:purine nucleobase metabolic process"/>
    <property type="evidence" value="ECO:0007669"/>
    <property type="project" value="UniProtKB-KW"/>
</dbReference>
<evidence type="ECO:0000256" key="6">
    <source>
        <dbReference type="ARBA" id="ARBA00023239"/>
    </source>
</evidence>
<dbReference type="InterPro" id="IPR017595">
    <property type="entry name" value="OHCU_decarboxylase-2"/>
</dbReference>
<proteinExistence type="predicted"/>
<reference evidence="8 9" key="1">
    <citation type="submission" date="2019-07" db="EMBL/GenBank/DDBJ databases">
        <title>Analysis of the biochemical properties, biological activity and biotechnological potential of siderophores and biosurfactants produced by Antarctic psychrotolerant bacteria.</title>
        <authorList>
            <person name="Styczynski M."/>
            <person name="Krucon T."/>
            <person name="Decewicz P."/>
            <person name="Dziewit L."/>
        </authorList>
    </citation>
    <scope>NUCLEOTIDE SEQUENCE [LARGE SCALE GENOMIC DNA]</scope>
    <source>
        <strain evidence="8 9">ANT_H27</strain>
    </source>
</reference>
<dbReference type="Gene3D" id="1.10.3330.10">
    <property type="entry name" value="Oxo-4-hydroxy-4-carboxy-5-ureidoimidazoline decarboxylase"/>
    <property type="match status" value="1"/>
</dbReference>
<dbReference type="NCBIfam" id="NF010372">
    <property type="entry name" value="PRK13798.1"/>
    <property type="match status" value="1"/>
</dbReference>
<dbReference type="OrthoDB" id="5243781at2"/>
<keyword evidence="4" id="KW-0659">Purine metabolism</keyword>